<feature type="non-terminal residue" evidence="5">
    <location>
        <position position="148"/>
    </location>
</feature>
<dbReference type="Gene3D" id="3.40.190.10">
    <property type="entry name" value="Periplasmic binding protein-like II"/>
    <property type="match status" value="1"/>
</dbReference>
<keyword evidence="2" id="KW-0812">Transmembrane</keyword>
<evidence type="ECO:0000256" key="1">
    <source>
        <dbReference type="ARBA" id="ARBA00004141"/>
    </source>
</evidence>
<sequence>MGVAVGDVLLAMRVEGQPYPVELKASLVQSARGYGRYYGAGGASGPARRIWKNRANFLTKVLDAIGAGKLESGFAQSDIAYWAHTGTGTYLKKGRIEKLRVIASLGARWTTRVVALPGARHVRRGPYRFLRHPNYLVVALEIPLLPLA</sequence>
<keyword evidence="4" id="KW-0472">Membrane</keyword>
<evidence type="ECO:0000256" key="4">
    <source>
        <dbReference type="ARBA" id="ARBA00023136"/>
    </source>
</evidence>
<reference evidence="5" key="1">
    <citation type="journal article" date="2015" name="Nature">
        <title>Complex archaea that bridge the gap between prokaryotes and eukaryotes.</title>
        <authorList>
            <person name="Spang A."/>
            <person name="Saw J.H."/>
            <person name="Jorgensen S.L."/>
            <person name="Zaremba-Niedzwiedzka K."/>
            <person name="Martijn J."/>
            <person name="Lind A.E."/>
            <person name="van Eijk R."/>
            <person name="Schleper C."/>
            <person name="Guy L."/>
            <person name="Ettema T.J."/>
        </authorList>
    </citation>
    <scope>NUCLEOTIDE SEQUENCE</scope>
</reference>
<evidence type="ECO:0000313" key="5">
    <source>
        <dbReference type="EMBL" id="KKL65134.1"/>
    </source>
</evidence>
<organism evidence="5">
    <name type="scientific">marine sediment metagenome</name>
    <dbReference type="NCBI Taxonomy" id="412755"/>
    <lineage>
        <taxon>unclassified sequences</taxon>
        <taxon>metagenomes</taxon>
        <taxon>ecological metagenomes</taxon>
    </lineage>
</organism>
<dbReference type="GO" id="GO:0004671">
    <property type="term" value="F:protein C-terminal S-isoprenylcysteine carboxyl O-methyltransferase activity"/>
    <property type="evidence" value="ECO:0007669"/>
    <property type="project" value="InterPro"/>
</dbReference>
<protein>
    <submittedName>
        <fullName evidence="5">Uncharacterized protein</fullName>
    </submittedName>
</protein>
<keyword evidence="3" id="KW-1133">Transmembrane helix</keyword>
<accession>A0A0F9DTS1</accession>
<gene>
    <name evidence="5" type="ORF">LCGC14_2157970</name>
</gene>
<name>A0A0F9DTS1_9ZZZZ</name>
<comment type="subcellular location">
    <subcellularLocation>
        <location evidence="1">Membrane</location>
        <topology evidence="1">Multi-pass membrane protein</topology>
    </subcellularLocation>
</comment>
<dbReference type="InterPro" id="IPR007269">
    <property type="entry name" value="ICMT_MeTrfase"/>
</dbReference>
<dbReference type="AlphaFoldDB" id="A0A0F9DTS1"/>
<evidence type="ECO:0000256" key="2">
    <source>
        <dbReference type="ARBA" id="ARBA00022692"/>
    </source>
</evidence>
<comment type="caution">
    <text evidence="5">The sequence shown here is derived from an EMBL/GenBank/DDBJ whole genome shotgun (WGS) entry which is preliminary data.</text>
</comment>
<dbReference type="Pfam" id="PF04140">
    <property type="entry name" value="ICMT"/>
    <property type="match status" value="1"/>
</dbReference>
<dbReference type="GO" id="GO:0016020">
    <property type="term" value="C:membrane"/>
    <property type="evidence" value="ECO:0007669"/>
    <property type="project" value="UniProtKB-SubCell"/>
</dbReference>
<proteinExistence type="predicted"/>
<evidence type="ECO:0000256" key="3">
    <source>
        <dbReference type="ARBA" id="ARBA00022989"/>
    </source>
</evidence>
<dbReference type="EMBL" id="LAZR01027629">
    <property type="protein sequence ID" value="KKL65134.1"/>
    <property type="molecule type" value="Genomic_DNA"/>
</dbReference>